<sequence>MRKRYYLSFDMDDPRHREAEALLADQGSRQRTECVVSGLLAAKQADHIERIIRQAVSEELKILQCRSSPLLADAADKTQLADLPDSLIHALDEI</sequence>
<gene>
    <name evidence="1" type="ORF">HCR03_14450</name>
</gene>
<dbReference type="Proteomes" id="UP000515909">
    <property type="component" value="Chromosome"/>
</dbReference>
<dbReference type="AlphaFoldDB" id="A0A7G8T8F8"/>
<name>A0A7G8T8F8_9FIRM</name>
<protein>
    <submittedName>
        <fullName evidence="1">Plasmid segregation centromere-binding protein ParR</fullName>
    </submittedName>
</protein>
<evidence type="ECO:0000313" key="2">
    <source>
        <dbReference type="Proteomes" id="UP000515909"/>
    </source>
</evidence>
<proteinExistence type="predicted"/>
<dbReference type="KEGG" id="cfem:HCR03_14450"/>
<dbReference type="EMBL" id="CP060286">
    <property type="protein sequence ID" value="QNK39899.1"/>
    <property type="molecule type" value="Genomic_DNA"/>
</dbReference>
<accession>A0A7G8T8F8</accession>
<evidence type="ECO:0000313" key="1">
    <source>
        <dbReference type="EMBL" id="QNK39899.1"/>
    </source>
</evidence>
<organism evidence="1 2">
    <name type="scientific">Caproicibacter fermentans</name>
    <dbReference type="NCBI Taxonomy" id="2576756"/>
    <lineage>
        <taxon>Bacteria</taxon>
        <taxon>Bacillati</taxon>
        <taxon>Bacillota</taxon>
        <taxon>Clostridia</taxon>
        <taxon>Eubacteriales</taxon>
        <taxon>Acutalibacteraceae</taxon>
        <taxon>Caproicibacter</taxon>
    </lineage>
</organism>
<reference evidence="1 2" key="1">
    <citation type="submission" date="2020-08" db="EMBL/GenBank/DDBJ databases">
        <title>The isolate Caproiciproducens sp. 7D4C2 produces n-caproate at mildly acidic conditions from hexoses: genome and rBOX comparison with related strains and chain-elongating bacteria.</title>
        <authorList>
            <person name="Esquivel-Elizondo S."/>
            <person name="Bagci C."/>
            <person name="Temovska M."/>
            <person name="Jeon B.S."/>
            <person name="Bessarab I."/>
            <person name="Williams R.B.H."/>
            <person name="Huson D.H."/>
            <person name="Angenent L.T."/>
        </authorList>
    </citation>
    <scope>NUCLEOTIDE SEQUENCE [LARGE SCALE GENOMIC DNA]</scope>
    <source>
        <strain evidence="1 2">7D4C2</strain>
    </source>
</reference>
<dbReference type="RefSeq" id="WP_187034949.1">
    <property type="nucleotide sequence ID" value="NZ_CP060286.1"/>
</dbReference>